<evidence type="ECO:0000313" key="6">
    <source>
        <dbReference type="EMBL" id="GGE09754.1"/>
    </source>
</evidence>
<dbReference type="PIRSF" id="PIRSF002741">
    <property type="entry name" value="MppA"/>
    <property type="match status" value="1"/>
</dbReference>
<dbReference type="GO" id="GO:0043190">
    <property type="term" value="C:ATP-binding cassette (ABC) transporter complex"/>
    <property type="evidence" value="ECO:0007669"/>
    <property type="project" value="InterPro"/>
</dbReference>
<dbReference type="GO" id="GO:0030288">
    <property type="term" value="C:outer membrane-bounded periplasmic space"/>
    <property type="evidence" value="ECO:0007669"/>
    <property type="project" value="TreeGrafter"/>
</dbReference>
<dbReference type="InterPro" id="IPR006311">
    <property type="entry name" value="TAT_signal"/>
</dbReference>
<name>A0A916ZS46_9HYPH</name>
<gene>
    <name evidence="6" type="ORF">GCM10011390_31060</name>
</gene>
<accession>A0A916ZS46</accession>
<evidence type="ECO:0000256" key="2">
    <source>
        <dbReference type="ARBA" id="ARBA00005695"/>
    </source>
</evidence>
<feature type="chain" id="PRO_5037938739" evidence="4">
    <location>
        <begin position="28"/>
        <end position="642"/>
    </location>
</feature>
<dbReference type="InterPro" id="IPR030678">
    <property type="entry name" value="Peptide/Ni-bd"/>
</dbReference>
<comment type="similarity">
    <text evidence="2">Belongs to the bacterial solute-binding protein 5 family.</text>
</comment>
<dbReference type="PROSITE" id="PS51318">
    <property type="entry name" value="TAT"/>
    <property type="match status" value="1"/>
</dbReference>
<dbReference type="AlphaFoldDB" id="A0A916ZS46"/>
<dbReference type="InterPro" id="IPR039424">
    <property type="entry name" value="SBP_5"/>
</dbReference>
<keyword evidence="3 4" id="KW-0732">Signal</keyword>
<organism evidence="6 7">
    <name type="scientific">Aureimonas endophytica</name>
    <dbReference type="NCBI Taxonomy" id="2027858"/>
    <lineage>
        <taxon>Bacteria</taxon>
        <taxon>Pseudomonadati</taxon>
        <taxon>Pseudomonadota</taxon>
        <taxon>Alphaproteobacteria</taxon>
        <taxon>Hyphomicrobiales</taxon>
        <taxon>Aurantimonadaceae</taxon>
        <taxon>Aureimonas</taxon>
    </lineage>
</organism>
<feature type="domain" description="Solute-binding protein family 5" evidence="5">
    <location>
        <begin position="130"/>
        <end position="544"/>
    </location>
</feature>
<evidence type="ECO:0000256" key="3">
    <source>
        <dbReference type="ARBA" id="ARBA00022729"/>
    </source>
</evidence>
<reference evidence="6" key="2">
    <citation type="submission" date="2020-09" db="EMBL/GenBank/DDBJ databases">
        <authorList>
            <person name="Sun Q."/>
            <person name="Zhou Y."/>
        </authorList>
    </citation>
    <scope>NUCLEOTIDE SEQUENCE</scope>
    <source>
        <strain evidence="6">CGMCC 1.15367</strain>
    </source>
</reference>
<comment type="subcellular location">
    <subcellularLocation>
        <location evidence="1">Periplasm</location>
    </subcellularLocation>
</comment>
<dbReference type="EMBL" id="BMIQ01000004">
    <property type="protein sequence ID" value="GGE09754.1"/>
    <property type="molecule type" value="Genomic_DNA"/>
</dbReference>
<dbReference type="Gene3D" id="3.10.105.10">
    <property type="entry name" value="Dipeptide-binding Protein, Domain 3"/>
    <property type="match status" value="1"/>
</dbReference>
<feature type="signal peptide" evidence="4">
    <location>
        <begin position="1"/>
        <end position="27"/>
    </location>
</feature>
<keyword evidence="7" id="KW-1185">Reference proteome</keyword>
<dbReference type="GO" id="GO:0042884">
    <property type="term" value="P:microcin transport"/>
    <property type="evidence" value="ECO:0007669"/>
    <property type="project" value="TreeGrafter"/>
</dbReference>
<dbReference type="CDD" id="cd08497">
    <property type="entry name" value="MbnE-like"/>
    <property type="match status" value="1"/>
</dbReference>
<dbReference type="Gene3D" id="3.40.190.10">
    <property type="entry name" value="Periplasmic binding protein-like II"/>
    <property type="match status" value="1"/>
</dbReference>
<reference evidence="6" key="1">
    <citation type="journal article" date="2014" name="Int. J. Syst. Evol. Microbiol.">
        <title>Complete genome sequence of Corynebacterium casei LMG S-19264T (=DSM 44701T), isolated from a smear-ripened cheese.</title>
        <authorList>
            <consortium name="US DOE Joint Genome Institute (JGI-PGF)"/>
            <person name="Walter F."/>
            <person name="Albersmeier A."/>
            <person name="Kalinowski J."/>
            <person name="Ruckert C."/>
        </authorList>
    </citation>
    <scope>NUCLEOTIDE SEQUENCE</scope>
    <source>
        <strain evidence="6">CGMCC 1.15367</strain>
    </source>
</reference>
<dbReference type="GO" id="GO:0015833">
    <property type="term" value="P:peptide transport"/>
    <property type="evidence" value="ECO:0007669"/>
    <property type="project" value="TreeGrafter"/>
</dbReference>
<dbReference type="Pfam" id="PF00496">
    <property type="entry name" value="SBP_bac_5"/>
    <property type="match status" value="1"/>
</dbReference>
<dbReference type="PANTHER" id="PTHR30290">
    <property type="entry name" value="PERIPLASMIC BINDING COMPONENT OF ABC TRANSPORTER"/>
    <property type="match status" value="1"/>
</dbReference>
<dbReference type="PANTHER" id="PTHR30290:SF64">
    <property type="entry name" value="ABC TRANSPORTER PERIPLASMIC BINDING PROTEIN"/>
    <property type="match status" value="1"/>
</dbReference>
<evidence type="ECO:0000259" key="5">
    <source>
        <dbReference type="Pfam" id="PF00496"/>
    </source>
</evidence>
<evidence type="ECO:0000313" key="7">
    <source>
        <dbReference type="Proteomes" id="UP000644699"/>
    </source>
</evidence>
<dbReference type="RefSeq" id="WP_244639491.1">
    <property type="nucleotide sequence ID" value="NZ_BMIQ01000004.1"/>
</dbReference>
<evidence type="ECO:0000256" key="1">
    <source>
        <dbReference type="ARBA" id="ARBA00004418"/>
    </source>
</evidence>
<proteinExistence type="inferred from homology"/>
<dbReference type="SUPFAM" id="SSF53850">
    <property type="entry name" value="Periplasmic binding protein-like II"/>
    <property type="match status" value="1"/>
</dbReference>
<comment type="caution">
    <text evidence="6">The sequence shown here is derived from an EMBL/GenBank/DDBJ whole genome shotgun (WGS) entry which is preliminary data.</text>
</comment>
<protein>
    <submittedName>
        <fullName evidence="6">ABC transporter substrate-binding protein</fullName>
    </submittedName>
</protein>
<dbReference type="Proteomes" id="UP000644699">
    <property type="component" value="Unassembled WGS sequence"/>
</dbReference>
<sequence>MTIHRPSRRHVLLAGASLALAPRLGFAEEAAPAATEAAPIQPAAPAAAATRDWRIGLGLIEAPKYQPGFLHFDYVDPAAPKGGQLRLQSIGSFDTLNPILSKGDPAEGIGLVFDTLMKASEDESSTEYGLLADGVSYPADYSSVTYRLHPKARWHDGQPVTGEDVVWSFEQLKELNPSQGFYYRHVASAAVTGEREVTFTFDEKNNRELPNIVGQLIVLPKHWWTGKDASGRQRSVAETTLEPPLGSGPYRIAAVSAGRGVTYERVKDYWGADLPVNVGQNNFDRIDYTYFRDDSVAFEAFKANQFDFWSENKASRWATGYDFPAVKDGFVKQERYPNPYRTAGLMVGFAPNLRRPLFQDLRVRRALNLAFDFETMQRTLFFGEYRRPNSFFFNTDLASSGLPGPAELAFLEPLKGKIPDSVFTTPYENPVGGDNAKIRDNLRAALQLLKEAGWEQRGGRLVNSADGQPFAFELLLNGDTLTGVAGQYQQSLKRIGIEMALRPVDPSQYINRIRGRDYDMIYTGLAQSLSPGNEQYDFWSSSAADKPASQNYAGIKDPAVDQLVVDVVQAKDRETLIAATKALDRVLLANQYMIPSYVASDVRVAIWDRFSHPAELPKYSIGWPALWWWDEAKAAKLPAPRT</sequence>
<dbReference type="GO" id="GO:1904680">
    <property type="term" value="F:peptide transmembrane transporter activity"/>
    <property type="evidence" value="ECO:0007669"/>
    <property type="project" value="TreeGrafter"/>
</dbReference>
<evidence type="ECO:0000256" key="4">
    <source>
        <dbReference type="SAM" id="SignalP"/>
    </source>
</evidence>
<dbReference type="InterPro" id="IPR000914">
    <property type="entry name" value="SBP_5_dom"/>
</dbReference>